<sequence length="184" mass="20954">METPSRKRGRPRIVVTEAVAEARRLAVQQRNILFYVDATSPILSQLCYASIIPETFQRFSPSTASTFKLAKRSFQTSHLFEKEDVSNIIHMYQPGSFNRLLFADNLRLNCPNDSEEVNSSSKTKNDIAAVITRIVNFQFVVDIVLGEHATDIYMDWKPNPYMSPQQRQPPKILLSNKCTQGSRA</sequence>
<protein>
    <submittedName>
        <fullName evidence="1">Uncharacterized protein</fullName>
    </submittedName>
</protein>
<organism evidence="1 2">
    <name type="scientific">Heracleum sosnowskyi</name>
    <dbReference type="NCBI Taxonomy" id="360622"/>
    <lineage>
        <taxon>Eukaryota</taxon>
        <taxon>Viridiplantae</taxon>
        <taxon>Streptophyta</taxon>
        <taxon>Embryophyta</taxon>
        <taxon>Tracheophyta</taxon>
        <taxon>Spermatophyta</taxon>
        <taxon>Magnoliopsida</taxon>
        <taxon>eudicotyledons</taxon>
        <taxon>Gunneridae</taxon>
        <taxon>Pentapetalae</taxon>
        <taxon>asterids</taxon>
        <taxon>campanulids</taxon>
        <taxon>Apiales</taxon>
        <taxon>Apiaceae</taxon>
        <taxon>Apioideae</taxon>
        <taxon>apioid superclade</taxon>
        <taxon>Tordylieae</taxon>
        <taxon>Tordyliinae</taxon>
        <taxon>Heracleum</taxon>
    </lineage>
</organism>
<comment type="caution">
    <text evidence="1">The sequence shown here is derived from an EMBL/GenBank/DDBJ whole genome shotgun (WGS) entry which is preliminary data.</text>
</comment>
<proteinExistence type="predicted"/>
<reference evidence="1" key="2">
    <citation type="submission" date="2023-05" db="EMBL/GenBank/DDBJ databases">
        <authorList>
            <person name="Schelkunov M.I."/>
        </authorList>
    </citation>
    <scope>NUCLEOTIDE SEQUENCE</scope>
    <source>
        <strain evidence="1">Hsosn_3</strain>
        <tissue evidence="1">Leaf</tissue>
    </source>
</reference>
<evidence type="ECO:0000313" key="1">
    <source>
        <dbReference type="EMBL" id="KAK1362785.1"/>
    </source>
</evidence>
<reference evidence="1" key="1">
    <citation type="submission" date="2023-02" db="EMBL/GenBank/DDBJ databases">
        <title>Genome of toxic invasive species Heracleum sosnowskyi carries increased number of genes despite the absence of recent whole-genome duplications.</title>
        <authorList>
            <person name="Schelkunov M."/>
            <person name="Shtratnikova V."/>
            <person name="Makarenko M."/>
            <person name="Klepikova A."/>
            <person name="Omelchenko D."/>
            <person name="Novikova G."/>
            <person name="Obukhova E."/>
            <person name="Bogdanov V."/>
            <person name="Penin A."/>
            <person name="Logacheva M."/>
        </authorList>
    </citation>
    <scope>NUCLEOTIDE SEQUENCE</scope>
    <source>
        <strain evidence="1">Hsosn_3</strain>
        <tissue evidence="1">Leaf</tissue>
    </source>
</reference>
<evidence type="ECO:0000313" key="2">
    <source>
        <dbReference type="Proteomes" id="UP001237642"/>
    </source>
</evidence>
<name>A0AAD8HB19_9APIA</name>
<dbReference type="EMBL" id="JAUIZM010000009">
    <property type="protein sequence ID" value="KAK1362785.1"/>
    <property type="molecule type" value="Genomic_DNA"/>
</dbReference>
<accession>A0AAD8HB19</accession>
<dbReference type="Proteomes" id="UP001237642">
    <property type="component" value="Unassembled WGS sequence"/>
</dbReference>
<keyword evidence="2" id="KW-1185">Reference proteome</keyword>
<dbReference type="AlphaFoldDB" id="A0AAD8HB19"/>
<gene>
    <name evidence="1" type="ORF">POM88_038346</name>
</gene>